<dbReference type="VEuPathDB" id="FungiDB:C8Q69DRAFT_320526"/>
<dbReference type="Proteomes" id="UP000283841">
    <property type="component" value="Unassembled WGS sequence"/>
</dbReference>
<accession>A0A443HR02</accession>
<dbReference type="RefSeq" id="XP_028483864.1">
    <property type="nucleotide sequence ID" value="XM_028627360.1"/>
</dbReference>
<keyword evidence="3" id="KW-1185">Reference proteome</keyword>
<keyword evidence="1" id="KW-0472">Membrane</keyword>
<proteinExistence type="predicted"/>
<feature type="transmembrane region" description="Helical" evidence="1">
    <location>
        <begin position="53"/>
        <end position="74"/>
    </location>
</feature>
<name>A0A443HR02_BYSSP</name>
<keyword evidence="1" id="KW-1133">Transmembrane helix</keyword>
<sequence length="149" mass="16649">MSSPAFQSDLGLQISSLEGHLVLSTGTCQQTLQSDTNQVPKLSHELVCWNHFVSLRLCALLLLLLCTTTVLRYSNRGSQDAFPTEFVRGSLLCLAKATLFVSIWNQGQKKIKWISWAKAKKEAHTRITRYSRLPKLSAIWGCLLGSTIQ</sequence>
<protein>
    <submittedName>
        <fullName evidence="2">Uncharacterized protein</fullName>
    </submittedName>
</protein>
<organism evidence="2 3">
    <name type="scientific">Byssochlamys spectabilis</name>
    <name type="common">Paecilomyces variotii</name>
    <dbReference type="NCBI Taxonomy" id="264951"/>
    <lineage>
        <taxon>Eukaryota</taxon>
        <taxon>Fungi</taxon>
        <taxon>Dikarya</taxon>
        <taxon>Ascomycota</taxon>
        <taxon>Pezizomycotina</taxon>
        <taxon>Eurotiomycetes</taxon>
        <taxon>Eurotiomycetidae</taxon>
        <taxon>Eurotiales</taxon>
        <taxon>Thermoascaceae</taxon>
        <taxon>Paecilomyces</taxon>
    </lineage>
</organism>
<comment type="caution">
    <text evidence="2">The sequence shown here is derived from an EMBL/GenBank/DDBJ whole genome shotgun (WGS) entry which is preliminary data.</text>
</comment>
<dbReference type="AlphaFoldDB" id="A0A443HR02"/>
<keyword evidence="1" id="KW-0812">Transmembrane</keyword>
<evidence type="ECO:0000256" key="1">
    <source>
        <dbReference type="SAM" id="Phobius"/>
    </source>
</evidence>
<gene>
    <name evidence="2" type="ORF">C8Q69DRAFT_320526</name>
</gene>
<reference evidence="2 3" key="1">
    <citation type="journal article" date="2018" name="Front. Microbiol.">
        <title>Genomic and genetic insights into a cosmopolitan fungus, Paecilomyces variotii (Eurotiales).</title>
        <authorList>
            <person name="Urquhart A.S."/>
            <person name="Mondo S.J."/>
            <person name="Makela M.R."/>
            <person name="Hane J.K."/>
            <person name="Wiebenga A."/>
            <person name="He G."/>
            <person name="Mihaltcheva S."/>
            <person name="Pangilinan J."/>
            <person name="Lipzen A."/>
            <person name="Barry K."/>
            <person name="de Vries R.P."/>
            <person name="Grigoriev I.V."/>
            <person name="Idnurm A."/>
        </authorList>
    </citation>
    <scope>NUCLEOTIDE SEQUENCE [LARGE SCALE GENOMIC DNA]</scope>
    <source>
        <strain evidence="2 3">CBS 101075</strain>
    </source>
</reference>
<evidence type="ECO:0000313" key="3">
    <source>
        <dbReference type="Proteomes" id="UP000283841"/>
    </source>
</evidence>
<dbReference type="EMBL" id="RCNU01000008">
    <property type="protein sequence ID" value="RWQ94219.1"/>
    <property type="molecule type" value="Genomic_DNA"/>
</dbReference>
<dbReference type="GeneID" id="39596637"/>
<evidence type="ECO:0000313" key="2">
    <source>
        <dbReference type="EMBL" id="RWQ94219.1"/>
    </source>
</evidence>